<evidence type="ECO:0000313" key="15">
    <source>
        <dbReference type="Proteomes" id="UP000309550"/>
    </source>
</evidence>
<dbReference type="Pfam" id="PF00924">
    <property type="entry name" value="MS_channel_2nd"/>
    <property type="match status" value="1"/>
</dbReference>
<dbReference type="Pfam" id="PF21088">
    <property type="entry name" value="MS_channel_1st"/>
    <property type="match status" value="1"/>
</dbReference>
<evidence type="ECO:0000256" key="8">
    <source>
        <dbReference type="SAM" id="Phobius"/>
    </source>
</evidence>
<evidence type="ECO:0000259" key="13">
    <source>
        <dbReference type="Pfam" id="PF25392"/>
    </source>
</evidence>
<feature type="transmembrane region" description="Helical" evidence="8">
    <location>
        <begin position="205"/>
        <end position="226"/>
    </location>
</feature>
<evidence type="ECO:0000256" key="3">
    <source>
        <dbReference type="ARBA" id="ARBA00022475"/>
    </source>
</evidence>
<feature type="domain" description="Mechanosensitive ion channel MscS" evidence="10">
    <location>
        <begin position="592"/>
        <end position="654"/>
    </location>
</feature>
<evidence type="ECO:0000256" key="1">
    <source>
        <dbReference type="ARBA" id="ARBA00004651"/>
    </source>
</evidence>
<dbReference type="SUPFAM" id="SSF82861">
    <property type="entry name" value="Mechanosensitive channel protein MscS (YggB), transmembrane region"/>
    <property type="match status" value="1"/>
</dbReference>
<evidence type="ECO:0000256" key="4">
    <source>
        <dbReference type="ARBA" id="ARBA00022692"/>
    </source>
</evidence>
<keyword evidence="6 8" id="KW-0472">Membrane</keyword>
<evidence type="ECO:0000313" key="14">
    <source>
        <dbReference type="EMBL" id="TMM54394.1"/>
    </source>
</evidence>
<dbReference type="InterPro" id="IPR057485">
    <property type="entry name" value="YbiO-like_TM1"/>
</dbReference>
<feature type="transmembrane region" description="Helical" evidence="8">
    <location>
        <begin position="497"/>
        <end position="520"/>
    </location>
</feature>
<evidence type="ECO:0000259" key="11">
    <source>
        <dbReference type="Pfam" id="PF21082"/>
    </source>
</evidence>
<feature type="region of interest" description="Disordered" evidence="7">
    <location>
        <begin position="772"/>
        <end position="819"/>
    </location>
</feature>
<evidence type="ECO:0000256" key="7">
    <source>
        <dbReference type="SAM" id="MobiDB-lite"/>
    </source>
</evidence>
<keyword evidence="9" id="KW-0732">Signal</keyword>
<dbReference type="Pfam" id="PF21082">
    <property type="entry name" value="MS_channel_3rd"/>
    <property type="match status" value="1"/>
</dbReference>
<feature type="signal peptide" evidence="9">
    <location>
        <begin position="1"/>
        <end position="33"/>
    </location>
</feature>
<dbReference type="OrthoDB" id="9814206at2"/>
<organism evidence="14 15">
    <name type="scientific">Sulfitobacter sabulilitoris</name>
    <dbReference type="NCBI Taxonomy" id="2562655"/>
    <lineage>
        <taxon>Bacteria</taxon>
        <taxon>Pseudomonadati</taxon>
        <taxon>Pseudomonadota</taxon>
        <taxon>Alphaproteobacteria</taxon>
        <taxon>Rhodobacterales</taxon>
        <taxon>Roseobacteraceae</taxon>
        <taxon>Sulfitobacter</taxon>
    </lineage>
</organism>
<dbReference type="EMBL" id="VANS01000001">
    <property type="protein sequence ID" value="TMM54394.1"/>
    <property type="molecule type" value="Genomic_DNA"/>
</dbReference>
<feature type="compositionally biased region" description="Low complexity" evidence="7">
    <location>
        <begin position="776"/>
        <end position="785"/>
    </location>
</feature>
<gene>
    <name evidence="14" type="ORF">FDT80_02015</name>
</gene>
<feature type="transmembrane region" description="Helical" evidence="8">
    <location>
        <begin position="151"/>
        <end position="173"/>
    </location>
</feature>
<dbReference type="InterPro" id="IPR006685">
    <property type="entry name" value="MscS_channel_2nd"/>
</dbReference>
<proteinExistence type="inferred from homology"/>
<dbReference type="SUPFAM" id="SSF82689">
    <property type="entry name" value="Mechanosensitive channel protein MscS (YggB), C-terminal domain"/>
    <property type="match status" value="1"/>
</dbReference>
<evidence type="ECO:0000256" key="9">
    <source>
        <dbReference type="SAM" id="SignalP"/>
    </source>
</evidence>
<feature type="chain" id="PRO_5024369332" evidence="9">
    <location>
        <begin position="34"/>
        <end position="819"/>
    </location>
</feature>
<evidence type="ECO:0000256" key="5">
    <source>
        <dbReference type="ARBA" id="ARBA00022989"/>
    </source>
</evidence>
<evidence type="ECO:0000256" key="2">
    <source>
        <dbReference type="ARBA" id="ARBA00008017"/>
    </source>
</evidence>
<dbReference type="PANTHER" id="PTHR30460">
    <property type="entry name" value="MODERATE CONDUCTANCE MECHANOSENSITIVE CHANNEL YBIO"/>
    <property type="match status" value="1"/>
</dbReference>
<dbReference type="AlphaFoldDB" id="A0A5S3PJ14"/>
<dbReference type="InterPro" id="IPR045276">
    <property type="entry name" value="YbiO_bact"/>
</dbReference>
<feature type="transmembrane region" description="Helical" evidence="8">
    <location>
        <begin position="541"/>
        <end position="565"/>
    </location>
</feature>
<accession>A0A5S3PJ14</accession>
<feature type="domain" description="Mechanosensitive ion channel transmembrane helices 2/3" evidence="12">
    <location>
        <begin position="552"/>
        <end position="590"/>
    </location>
</feature>
<feature type="domain" description="Moderate conductance mechanosensitive channel YbiO-like transmembrane helix 1" evidence="13">
    <location>
        <begin position="413"/>
        <end position="490"/>
    </location>
</feature>
<feature type="transmembrane region" description="Helical" evidence="8">
    <location>
        <begin position="409"/>
        <end position="431"/>
    </location>
</feature>
<keyword evidence="3" id="KW-1003">Cell membrane</keyword>
<dbReference type="Pfam" id="PF25392">
    <property type="entry name" value="MS_channel_TM1"/>
    <property type="match status" value="1"/>
</dbReference>
<keyword evidence="4 8" id="KW-0812">Transmembrane</keyword>
<dbReference type="Gene3D" id="1.10.287.1260">
    <property type="match status" value="1"/>
</dbReference>
<dbReference type="InterPro" id="IPR049142">
    <property type="entry name" value="MS_channel_1st"/>
</dbReference>
<dbReference type="SUPFAM" id="SSF50182">
    <property type="entry name" value="Sm-like ribonucleoproteins"/>
    <property type="match status" value="1"/>
</dbReference>
<sequence length="819" mass="87481">MVSGFHRMCGLLLPGVICAMVFVIGLGAPAAMAQFSTGSSDAAAAEPTATGEDSGPLATLLDILRDDAARAKLIEELEATVDAPADAAAEGAAEAAARGADEQISIGRRIATVTQEIGENTVATLTDVWTGLTSGSGSGVFSGLSGDEIGILINALPGLLLVIVITVAVFVVLRRMAQSYYRRLGQKAENSGVLRSVSLFMMSNVVDLLIVVLAWGLGYAVTILAVGEFGQIGIRQSMYLNAFLLVELTKVLIRAVLSPSASGLRIVQATDYAARAMYRYLSFVVSVLGYGQLLVVPIVNQSASVAAGNGVSALLSVFVLLYLIYIVLRRRREVTNWLSDAAHPGTPDATHETDVEPAADDMVDDTEAQSWSNRVLAGVAQVWHWAVLVYLSVMFIVVMTQPANVTLDALLGSAKILAAIILASLVSGWLARAVQRGVSLPDDVNQKLPLLQPRINRFVPRAFGLLRLAILLVVFMFTLDVIGAIDMRGWLESQVGLQVTTTIISLALILTVAFGLWLALTSFVDFKLNPEYGHAPTSRETTLLTLLRNAATIALIILTLMFCLSEIGLDIGPLLASAGVLGLAIGFGAQKMVQDIITGVFIQFENAINVGDVITVAGTTGTVEKLSVRSVSLRDVHGVFHMIPFSSVDMVSNFMREFSYSVCDMGVAYRESVEEVKEAMHDAFDMLLEQEGMDSDIVAPLEWFGVNSFGDSAVVVRTRIKTVPGKQWGIGRAYNGCLKIIFDERNIEIPFPQQTVWLGEAKDGTTQPLRIEKASEAATAADDADASAKPDAKTAARTRDYDSEGLDEAAQDDGGDGKA</sequence>
<dbReference type="PANTHER" id="PTHR30460:SF0">
    <property type="entry name" value="MODERATE CONDUCTANCE MECHANOSENSITIVE CHANNEL YBIO"/>
    <property type="match status" value="1"/>
</dbReference>
<comment type="similarity">
    <text evidence="2">Belongs to the MscS (TC 1.A.23) family.</text>
</comment>
<dbReference type="InterPro" id="IPR010920">
    <property type="entry name" value="LSM_dom_sf"/>
</dbReference>
<dbReference type="Gene3D" id="3.30.70.100">
    <property type="match status" value="1"/>
</dbReference>
<dbReference type="Gene3D" id="2.30.30.60">
    <property type="match status" value="1"/>
</dbReference>
<dbReference type="InterPro" id="IPR011066">
    <property type="entry name" value="MscS_channel_C_sf"/>
</dbReference>
<feature type="transmembrane region" description="Helical" evidence="8">
    <location>
        <begin position="278"/>
        <end position="299"/>
    </location>
</feature>
<keyword evidence="5 8" id="KW-1133">Transmembrane helix</keyword>
<dbReference type="Proteomes" id="UP000309550">
    <property type="component" value="Unassembled WGS sequence"/>
</dbReference>
<dbReference type="InterPro" id="IPR011014">
    <property type="entry name" value="MscS_channel_TM-2"/>
</dbReference>
<feature type="compositionally biased region" description="Basic and acidic residues" evidence="7">
    <location>
        <begin position="786"/>
        <end position="802"/>
    </location>
</feature>
<evidence type="ECO:0000256" key="6">
    <source>
        <dbReference type="ARBA" id="ARBA00023136"/>
    </source>
</evidence>
<reference evidence="14 15" key="1">
    <citation type="submission" date="2019-05" db="EMBL/GenBank/DDBJ databases">
        <title>Sulfitobacter sabulilitoris sp. nov., isolated from a marine sand.</title>
        <authorList>
            <person name="Yoon J.-H."/>
        </authorList>
    </citation>
    <scope>NUCLEOTIDE SEQUENCE [LARGE SCALE GENOMIC DNA]</scope>
    <source>
        <strain evidence="14 15">HSMS-29</strain>
    </source>
</reference>
<feature type="transmembrane region" description="Helical" evidence="8">
    <location>
        <begin position="305"/>
        <end position="328"/>
    </location>
</feature>
<feature type="transmembrane region" description="Helical" evidence="8">
    <location>
        <begin position="464"/>
        <end position="485"/>
    </location>
</feature>
<comment type="caution">
    <text evidence="14">The sequence shown here is derived from an EMBL/GenBank/DDBJ whole genome shotgun (WGS) entry which is preliminary data.</text>
</comment>
<name>A0A5S3PJ14_9RHOB</name>
<dbReference type="GO" id="GO:0005886">
    <property type="term" value="C:plasma membrane"/>
    <property type="evidence" value="ECO:0007669"/>
    <property type="project" value="UniProtKB-SubCell"/>
</dbReference>
<feature type="transmembrane region" description="Helical" evidence="8">
    <location>
        <begin position="571"/>
        <end position="589"/>
    </location>
</feature>
<evidence type="ECO:0000259" key="12">
    <source>
        <dbReference type="Pfam" id="PF21088"/>
    </source>
</evidence>
<protein>
    <submittedName>
        <fullName evidence="14">Mechanosensitive ion channel</fullName>
    </submittedName>
</protein>
<comment type="subcellular location">
    <subcellularLocation>
        <location evidence="1">Cell membrane</location>
        <topology evidence="1">Multi-pass membrane protein</topology>
    </subcellularLocation>
</comment>
<dbReference type="InterPro" id="IPR049278">
    <property type="entry name" value="MS_channel_C"/>
</dbReference>
<feature type="transmembrane region" description="Helical" evidence="8">
    <location>
        <begin position="382"/>
        <end position="403"/>
    </location>
</feature>
<evidence type="ECO:0000259" key="10">
    <source>
        <dbReference type="Pfam" id="PF00924"/>
    </source>
</evidence>
<feature type="transmembrane region" description="Helical" evidence="8">
    <location>
        <begin position="238"/>
        <end position="257"/>
    </location>
</feature>
<feature type="domain" description="Mechanosensitive ion channel MscS C-terminal" evidence="11">
    <location>
        <begin position="662"/>
        <end position="749"/>
    </location>
</feature>
<keyword evidence="15" id="KW-1185">Reference proteome</keyword>
<dbReference type="GO" id="GO:0008381">
    <property type="term" value="F:mechanosensitive monoatomic ion channel activity"/>
    <property type="evidence" value="ECO:0007669"/>
    <property type="project" value="InterPro"/>
</dbReference>
<dbReference type="InterPro" id="IPR023408">
    <property type="entry name" value="MscS_beta-dom_sf"/>
</dbReference>
<feature type="compositionally biased region" description="Acidic residues" evidence="7">
    <location>
        <begin position="803"/>
        <end position="819"/>
    </location>
</feature>